<dbReference type="PANTHER" id="PTHR13315:SF4">
    <property type="entry name" value="METALLOPHOSPHOESTERASE, ISOFORM E"/>
    <property type="match status" value="1"/>
</dbReference>
<proteinExistence type="predicted"/>
<feature type="domain" description="Calcineurin-like phosphoesterase" evidence="6">
    <location>
        <begin position="62"/>
        <end position="251"/>
    </location>
</feature>
<evidence type="ECO:0000259" key="6">
    <source>
        <dbReference type="Pfam" id="PF00149"/>
    </source>
</evidence>
<dbReference type="Proteomes" id="UP000695000">
    <property type="component" value="Unplaced"/>
</dbReference>
<dbReference type="InterPro" id="IPR033308">
    <property type="entry name" value="PGAP5/Cdc1/Ted1"/>
</dbReference>
<evidence type="ECO:0000313" key="8">
    <source>
        <dbReference type="RefSeq" id="XP_017777815.1"/>
    </source>
</evidence>
<dbReference type="InterPro" id="IPR029052">
    <property type="entry name" value="Metallo-depent_PP-like"/>
</dbReference>
<evidence type="ECO:0000256" key="1">
    <source>
        <dbReference type="ARBA" id="ARBA00004141"/>
    </source>
</evidence>
<dbReference type="Gene3D" id="3.60.21.10">
    <property type="match status" value="1"/>
</dbReference>
<dbReference type="RefSeq" id="XP_017777815.1">
    <property type="nucleotide sequence ID" value="XM_017922326.1"/>
</dbReference>
<sequence length="378" mass="43856">MKTSAVVFLCLSVTDRFVYPKIPSKTLLVYILFLLSIYTYNEVYQYHSKKWNQLDCKQKCNRILLVADPQLIGLKNEVLHFLTPLTIWDSDRYLRKTYEDVYKFTEPDIVIFLGDLFDEGSTATNSEYKSYADRFFNVFNIPSNFAKTIYIPGDNDIGGEGYEIVKGDSLMNFEDVFFQQDVLDVGTNTFYKINRLTKTWPKMQEDKEFYKVDKIRIGLSHVPLIFQPGGFVEKVIRNLEPHVIFAAHEHKSMIVTMDGILQTVRKLIPVSEEDNDVYTFTLGMTDMYEFVVPTCSYRMGTKRIGYGFATIENGEINYTVLWSPSRLDQLKNYAWIGGLSLIYFLYRCIVSACKYCCKKTKSSTSSTPSYIKIENREN</sequence>
<evidence type="ECO:0000256" key="2">
    <source>
        <dbReference type="ARBA" id="ARBA00022692"/>
    </source>
</evidence>
<organism evidence="7 8">
    <name type="scientific">Nicrophorus vespilloides</name>
    <name type="common">Boreal carrion beetle</name>
    <dbReference type="NCBI Taxonomy" id="110193"/>
    <lineage>
        <taxon>Eukaryota</taxon>
        <taxon>Metazoa</taxon>
        <taxon>Ecdysozoa</taxon>
        <taxon>Arthropoda</taxon>
        <taxon>Hexapoda</taxon>
        <taxon>Insecta</taxon>
        <taxon>Pterygota</taxon>
        <taxon>Neoptera</taxon>
        <taxon>Endopterygota</taxon>
        <taxon>Coleoptera</taxon>
        <taxon>Polyphaga</taxon>
        <taxon>Staphyliniformia</taxon>
        <taxon>Silphidae</taxon>
        <taxon>Nicrophorinae</taxon>
        <taxon>Nicrophorus</taxon>
    </lineage>
</organism>
<dbReference type="SUPFAM" id="SSF56300">
    <property type="entry name" value="Metallo-dependent phosphatases"/>
    <property type="match status" value="1"/>
</dbReference>
<keyword evidence="4 5" id="KW-0472">Membrane</keyword>
<gene>
    <name evidence="8" type="primary">LOC108563600</name>
</gene>
<dbReference type="GeneID" id="108563600"/>
<feature type="transmembrane region" description="Helical" evidence="5">
    <location>
        <begin position="333"/>
        <end position="352"/>
    </location>
</feature>
<keyword evidence="3 5" id="KW-1133">Transmembrane helix</keyword>
<keyword evidence="2 5" id="KW-0812">Transmembrane</keyword>
<name>A0ABM1MTB5_NICVS</name>
<protein>
    <submittedName>
        <fullName evidence="8">Uncharacterized protein C630.12 isoform X1</fullName>
    </submittedName>
</protein>
<dbReference type="Pfam" id="PF00149">
    <property type="entry name" value="Metallophos"/>
    <property type="match status" value="1"/>
</dbReference>
<evidence type="ECO:0000256" key="3">
    <source>
        <dbReference type="ARBA" id="ARBA00022989"/>
    </source>
</evidence>
<keyword evidence="7" id="KW-1185">Reference proteome</keyword>
<accession>A0ABM1MTB5</accession>
<evidence type="ECO:0000313" key="7">
    <source>
        <dbReference type="Proteomes" id="UP000695000"/>
    </source>
</evidence>
<dbReference type="PANTHER" id="PTHR13315">
    <property type="entry name" value="METALLO PHOSPHOESTERASE RELATED"/>
    <property type="match status" value="1"/>
</dbReference>
<evidence type="ECO:0000256" key="5">
    <source>
        <dbReference type="SAM" id="Phobius"/>
    </source>
</evidence>
<comment type="subcellular location">
    <subcellularLocation>
        <location evidence="1">Membrane</location>
        <topology evidence="1">Multi-pass membrane protein</topology>
    </subcellularLocation>
</comment>
<dbReference type="InterPro" id="IPR004843">
    <property type="entry name" value="Calcineurin-like_PHP"/>
</dbReference>
<evidence type="ECO:0000256" key="4">
    <source>
        <dbReference type="ARBA" id="ARBA00023136"/>
    </source>
</evidence>
<reference evidence="8" key="1">
    <citation type="submission" date="2025-08" db="UniProtKB">
        <authorList>
            <consortium name="RefSeq"/>
        </authorList>
    </citation>
    <scope>IDENTIFICATION</scope>
    <source>
        <tissue evidence="8">Whole Larva</tissue>
    </source>
</reference>